<gene>
    <name evidence="1" type="ORF">g.23539</name>
</gene>
<dbReference type="EMBL" id="GBYB01013115">
    <property type="protein sequence ID" value="JAG82882.1"/>
    <property type="molecule type" value="Transcribed_RNA"/>
</dbReference>
<evidence type="ECO:0000313" key="1">
    <source>
        <dbReference type="EMBL" id="JAG82882.1"/>
    </source>
</evidence>
<reference evidence="1" key="1">
    <citation type="submission" date="2015-01" db="EMBL/GenBank/DDBJ databases">
        <title>Transcriptome Assembly of Fopius arisanus.</title>
        <authorList>
            <person name="Geib S."/>
        </authorList>
    </citation>
    <scope>NUCLEOTIDE SEQUENCE</scope>
</reference>
<accession>A0A0C9RVX9</accession>
<proteinExistence type="predicted"/>
<sequence>CTVLLFPRISEPITILPFNYCGSRYDTSTMSVRVWSNVGESQYRKDGSIVIIQLRDANIRAEYKITLSEHIVDTWERCMRKNPTLIKKYWCSCGFTESVCVLQPDSAKILRSNFQGLEKLLDVHRRLYKVKCPKCSESCTVDYVYNGLVFVQLSCTKSLGLPKKCPLSQIQKELVFKDRHRLTSVVVQNPDGVYIVFYRRMDGTWILQSKLFQPFQEYPESTIVQPHGALYVLLEEPT</sequence>
<dbReference type="AlphaFoldDB" id="A0A0C9RVX9"/>
<protein>
    <submittedName>
        <fullName evidence="1">ORF c20673_g1_i4|g.23539 c20673_g1_i4|m.235 39 type:5prime_partial len:239 (+) protein</fullName>
    </submittedName>
</protein>
<organism evidence="1">
    <name type="scientific">Fopius arisanus</name>
    <dbReference type="NCBI Taxonomy" id="64838"/>
    <lineage>
        <taxon>Eukaryota</taxon>
        <taxon>Metazoa</taxon>
        <taxon>Ecdysozoa</taxon>
        <taxon>Arthropoda</taxon>
        <taxon>Hexapoda</taxon>
        <taxon>Insecta</taxon>
        <taxon>Pterygota</taxon>
        <taxon>Neoptera</taxon>
        <taxon>Endopterygota</taxon>
        <taxon>Hymenoptera</taxon>
        <taxon>Apocrita</taxon>
        <taxon>Ichneumonoidea</taxon>
        <taxon>Braconidae</taxon>
        <taxon>Opiinae</taxon>
        <taxon>Fopius</taxon>
    </lineage>
</organism>
<name>A0A0C9RVX9_9HYME</name>
<feature type="non-terminal residue" evidence="1">
    <location>
        <position position="1"/>
    </location>
</feature>